<sequence length="136" mass="14934">MSDCPALKKTKLLRQGSTDNIQRSSRSMMAAIDVTIRRPEPQNGFPSTLSVLSATVMGHLHYLHPLEVLLNCCFRSVPSVLAASTLPRCSHPSSDDLVNSLSNFGQLPFRLLLFPSSGSQRSQREMTSVSMDDGTR</sequence>
<reference evidence="1" key="1">
    <citation type="journal article" date="2019" name="bioRxiv">
        <title>The Genome of the Zebra Mussel, Dreissena polymorpha: A Resource for Invasive Species Research.</title>
        <authorList>
            <person name="McCartney M.A."/>
            <person name="Auch B."/>
            <person name="Kono T."/>
            <person name="Mallez S."/>
            <person name="Zhang Y."/>
            <person name="Obille A."/>
            <person name="Becker A."/>
            <person name="Abrahante J.E."/>
            <person name="Garbe J."/>
            <person name="Badalamenti J.P."/>
            <person name="Herman A."/>
            <person name="Mangelson H."/>
            <person name="Liachko I."/>
            <person name="Sullivan S."/>
            <person name="Sone E.D."/>
            <person name="Koren S."/>
            <person name="Silverstein K.A.T."/>
            <person name="Beckman K.B."/>
            <person name="Gohl D.M."/>
        </authorList>
    </citation>
    <scope>NUCLEOTIDE SEQUENCE</scope>
    <source>
        <strain evidence="1">Duluth1</strain>
        <tissue evidence="1">Whole animal</tissue>
    </source>
</reference>
<gene>
    <name evidence="1" type="ORF">DPMN_088186</name>
</gene>
<dbReference type="EMBL" id="JAIWYP010000003">
    <property type="protein sequence ID" value="KAH3845896.1"/>
    <property type="molecule type" value="Genomic_DNA"/>
</dbReference>
<evidence type="ECO:0000313" key="2">
    <source>
        <dbReference type="Proteomes" id="UP000828390"/>
    </source>
</evidence>
<keyword evidence="2" id="KW-1185">Reference proteome</keyword>
<name>A0A9D4QW66_DREPO</name>
<dbReference type="AlphaFoldDB" id="A0A9D4QW66"/>
<comment type="caution">
    <text evidence="1">The sequence shown here is derived from an EMBL/GenBank/DDBJ whole genome shotgun (WGS) entry which is preliminary data.</text>
</comment>
<protein>
    <submittedName>
        <fullName evidence="1">Uncharacterized protein</fullName>
    </submittedName>
</protein>
<dbReference type="Proteomes" id="UP000828390">
    <property type="component" value="Unassembled WGS sequence"/>
</dbReference>
<accession>A0A9D4QW66</accession>
<proteinExistence type="predicted"/>
<organism evidence="1 2">
    <name type="scientific">Dreissena polymorpha</name>
    <name type="common">Zebra mussel</name>
    <name type="synonym">Mytilus polymorpha</name>
    <dbReference type="NCBI Taxonomy" id="45954"/>
    <lineage>
        <taxon>Eukaryota</taxon>
        <taxon>Metazoa</taxon>
        <taxon>Spiralia</taxon>
        <taxon>Lophotrochozoa</taxon>
        <taxon>Mollusca</taxon>
        <taxon>Bivalvia</taxon>
        <taxon>Autobranchia</taxon>
        <taxon>Heteroconchia</taxon>
        <taxon>Euheterodonta</taxon>
        <taxon>Imparidentia</taxon>
        <taxon>Neoheterodontei</taxon>
        <taxon>Myida</taxon>
        <taxon>Dreissenoidea</taxon>
        <taxon>Dreissenidae</taxon>
        <taxon>Dreissena</taxon>
    </lineage>
</organism>
<reference evidence="1" key="2">
    <citation type="submission" date="2020-11" db="EMBL/GenBank/DDBJ databases">
        <authorList>
            <person name="McCartney M.A."/>
            <person name="Auch B."/>
            <person name="Kono T."/>
            <person name="Mallez S."/>
            <person name="Becker A."/>
            <person name="Gohl D.M."/>
            <person name="Silverstein K.A.T."/>
            <person name="Koren S."/>
            <person name="Bechman K.B."/>
            <person name="Herman A."/>
            <person name="Abrahante J.E."/>
            <person name="Garbe J."/>
        </authorList>
    </citation>
    <scope>NUCLEOTIDE SEQUENCE</scope>
    <source>
        <strain evidence="1">Duluth1</strain>
        <tissue evidence="1">Whole animal</tissue>
    </source>
</reference>
<evidence type="ECO:0000313" key="1">
    <source>
        <dbReference type="EMBL" id="KAH3845896.1"/>
    </source>
</evidence>